<evidence type="ECO:0000259" key="17">
    <source>
        <dbReference type="PROSITE" id="PS50110"/>
    </source>
</evidence>
<dbReference type="Pfam" id="PF07494">
    <property type="entry name" value="Reg_prop"/>
    <property type="match status" value="2"/>
</dbReference>
<organism evidence="18 19">
    <name type="scientific">Bacteroides reticulotermitis</name>
    <dbReference type="NCBI Taxonomy" id="1133319"/>
    <lineage>
        <taxon>Bacteria</taxon>
        <taxon>Pseudomonadati</taxon>
        <taxon>Bacteroidota</taxon>
        <taxon>Bacteroidia</taxon>
        <taxon>Bacteroidales</taxon>
        <taxon>Bacteroidaceae</taxon>
        <taxon>Bacteroides</taxon>
    </lineage>
</organism>
<keyword evidence="13" id="KW-1133">Transmembrane helix</keyword>
<dbReference type="InterPro" id="IPR004358">
    <property type="entry name" value="Sig_transdc_His_kin-like_C"/>
</dbReference>
<evidence type="ECO:0000256" key="4">
    <source>
        <dbReference type="ARBA" id="ARBA00022679"/>
    </source>
</evidence>
<keyword evidence="14" id="KW-0732">Signal</keyword>
<dbReference type="Pfam" id="PF00512">
    <property type="entry name" value="HisKA"/>
    <property type="match status" value="1"/>
</dbReference>
<dbReference type="Gene3D" id="2.130.10.10">
    <property type="entry name" value="YVTN repeat-like/Quinoprotein amine dehydrogenase"/>
    <property type="match status" value="2"/>
</dbReference>
<keyword evidence="10" id="KW-0238">DNA-binding</keyword>
<keyword evidence="8" id="KW-0902">Two-component regulatory system</keyword>
<dbReference type="CDD" id="cd00082">
    <property type="entry name" value="HisKA"/>
    <property type="match status" value="1"/>
</dbReference>
<feature type="chain" id="PRO_5032985493" description="histidine kinase" evidence="14">
    <location>
        <begin position="18"/>
        <end position="1325"/>
    </location>
</feature>
<keyword evidence="13" id="KW-0812">Transmembrane</keyword>
<dbReference type="InterPro" id="IPR013783">
    <property type="entry name" value="Ig-like_fold"/>
</dbReference>
<dbReference type="PROSITE" id="PS01124">
    <property type="entry name" value="HTH_ARAC_FAMILY_2"/>
    <property type="match status" value="1"/>
</dbReference>
<evidence type="ECO:0000256" key="5">
    <source>
        <dbReference type="ARBA" id="ARBA00022741"/>
    </source>
</evidence>
<dbReference type="Pfam" id="PF07495">
    <property type="entry name" value="Y_Y_Y"/>
    <property type="match status" value="1"/>
</dbReference>
<evidence type="ECO:0000256" key="2">
    <source>
        <dbReference type="ARBA" id="ARBA00012438"/>
    </source>
</evidence>
<evidence type="ECO:0000256" key="8">
    <source>
        <dbReference type="ARBA" id="ARBA00023012"/>
    </source>
</evidence>
<keyword evidence="9" id="KW-0805">Transcription regulation</keyword>
<reference evidence="18" key="1">
    <citation type="submission" date="2020-08" db="EMBL/GenBank/DDBJ databases">
        <title>Genomic Encyclopedia of Type Strains, Phase IV (KMG-IV): sequencing the most valuable type-strain genomes for metagenomic binning, comparative biology and taxonomic classification.</title>
        <authorList>
            <person name="Goeker M."/>
        </authorList>
    </citation>
    <scope>NUCLEOTIDE SEQUENCE [LARGE SCALE GENOMIC DNA]</scope>
    <source>
        <strain evidence="18">DSM 105720</strain>
    </source>
</reference>
<dbReference type="FunFam" id="3.40.50.2300:FF:000138">
    <property type="entry name" value="Two-component system sensor histidine kinase/response regulator"/>
    <property type="match status" value="1"/>
</dbReference>
<evidence type="ECO:0000256" key="7">
    <source>
        <dbReference type="ARBA" id="ARBA00022840"/>
    </source>
</evidence>
<comment type="caution">
    <text evidence="18">The sequence shown here is derived from an EMBL/GenBank/DDBJ whole genome shotgun (WGS) entry which is preliminary data.</text>
</comment>
<sequence>MKKWIFLFLLAPLMCLAQTYQYLGVEDGLSNRRVYYIQKDSVGYMWFLTHEGIDRFNGKEFKRYQLMDGNQEVNSLLNFNWLYIDKEGTLWEVGRKGRIFRYDRLHDHFELVYKLPENSDQQIPSLTSYSWIDEANNIWLCNEDSLFFYNIPTQKVTKIKNKIGEVITNVKQLDQTHFFVGTEKGVHYAQLNKQKQSLTSLKKLTSGILPINELYFDGKTGKLFIGTFQQGILVYDSHTQKIIQPQHFLSDINVSKIKPLNEKELLIATDGTGIYKINTDTYQIEPYIVADYNRYNEMNGNSINDIYIDDEKRIWMANYPIGITIRNNQYSSYTWIKHSIGNKQSLLNDQVNSIIEDSDGDLWFGTNNGISHLNNKTGIWNSYLSNFEQARKNKNQIFTTLCEVSPGIIWAGGYGPYIYQINKSSGAIQFITPNKFINKNVPSDKYIQKILKDSQGDIWIGGYYNLQRINFQNKETRIYEGLNSITTIIEKNEKEMWIGCATGVYTLDKRTGKFERIKLNEESTYIYSLYADKTGLLYIGTSGSGLFIYSPQTKLFANYNTDNCTLISNNIYTILSANDNEILISTESGLTSFYPDQKIFHHWTKEMGLTSTQFNAVSGTLRKNNNFIFGGNNGAVEFNKNRKLPHQYSSKMIFSDFKLFYQTIYPGSPGSPLSKDINETKLLELKYNQNIFSIQVSSINYDYPTNILYSWKLEGFYEEWSKPSTENTIRYTNLAPGKYTLFVRAVSNEDKRMTLEERSIDIIVAQPFWLSFWAILIYTIIIILIAITALRIYILRKQRKASDEKIDFFINTAHDIRTPLTLIKAPLEEMQEKEDLSQEAVVNMNTALRNVNALLRLTTNLINFERANIYSSELYVSEQELNTFMTGIFNVFMPYAKVRHINFTYESNFRYSNVWFDKEKMESIMKNVISNALKYTLENGTVHIFVSESSDSWSVEVKDTGIGIPAHEQNKLFRLHFRGGNAINSKITGSGIGLMLVGRLVNLHKGKISLNSVENQGSLIKITFPKEIKNARRAVSTVIKETEIDSSHLDNIPSKAIYQSMQQKQNANNMHILVVEDNDELRNYLLQTLSELYAVQTCTNGKEAVELLKDYKPDLVISDIMMPEMPGDELCVFIKNNIETSHIPVILLTALNEDKNILSGLESGADEYVIKPFNIGILKATIANLLTNRALLRQKYADIKFEEEEQTDQHINSTKDIDWKFIASVRRNITDNINNPALTVDFLAGLMNMSRTSFYNKIKALTDQAPGDYIRLIRLNKAVQLLKEETYTVTEIAEMTGFNDAKYFREVFKKQFNTTPSKYWKEKKE</sequence>
<keyword evidence="7" id="KW-0067">ATP-binding</keyword>
<name>A0A840D1L9_9BACE</name>
<dbReference type="InterPro" id="IPR018062">
    <property type="entry name" value="HTH_AraC-typ_CS"/>
</dbReference>
<dbReference type="InterPro" id="IPR001789">
    <property type="entry name" value="Sig_transdc_resp-reg_receiver"/>
</dbReference>
<gene>
    <name evidence="18" type="ORF">GGR06_001266</name>
</gene>
<keyword evidence="13" id="KW-0472">Membrane</keyword>
<dbReference type="InterPro" id="IPR036890">
    <property type="entry name" value="HATPase_C_sf"/>
</dbReference>
<dbReference type="GO" id="GO:0005524">
    <property type="term" value="F:ATP binding"/>
    <property type="evidence" value="ECO:0007669"/>
    <property type="project" value="UniProtKB-KW"/>
</dbReference>
<keyword evidence="3 12" id="KW-0597">Phosphoprotein</keyword>
<dbReference type="SMART" id="SM00448">
    <property type="entry name" value="REC"/>
    <property type="match status" value="1"/>
</dbReference>
<dbReference type="SUPFAM" id="SSF46689">
    <property type="entry name" value="Homeodomain-like"/>
    <property type="match status" value="1"/>
</dbReference>
<dbReference type="InterPro" id="IPR003661">
    <property type="entry name" value="HisK_dim/P_dom"/>
</dbReference>
<evidence type="ECO:0000256" key="1">
    <source>
        <dbReference type="ARBA" id="ARBA00000085"/>
    </source>
</evidence>
<dbReference type="InterPro" id="IPR015943">
    <property type="entry name" value="WD40/YVTN_repeat-like_dom_sf"/>
</dbReference>
<dbReference type="Gene3D" id="3.30.565.10">
    <property type="entry name" value="Histidine kinase-like ATPase, C-terminal domain"/>
    <property type="match status" value="1"/>
</dbReference>
<evidence type="ECO:0000256" key="6">
    <source>
        <dbReference type="ARBA" id="ARBA00022777"/>
    </source>
</evidence>
<evidence type="ECO:0000256" key="10">
    <source>
        <dbReference type="ARBA" id="ARBA00023125"/>
    </source>
</evidence>
<dbReference type="GO" id="GO:0000155">
    <property type="term" value="F:phosphorelay sensor kinase activity"/>
    <property type="evidence" value="ECO:0007669"/>
    <property type="project" value="InterPro"/>
</dbReference>
<dbReference type="InterPro" id="IPR005467">
    <property type="entry name" value="His_kinase_dom"/>
</dbReference>
<keyword evidence="5" id="KW-0547">Nucleotide-binding</keyword>
<dbReference type="Pfam" id="PF12833">
    <property type="entry name" value="HTH_18"/>
    <property type="match status" value="1"/>
</dbReference>
<dbReference type="PROSITE" id="PS00041">
    <property type="entry name" value="HTH_ARAC_FAMILY_1"/>
    <property type="match status" value="1"/>
</dbReference>
<dbReference type="SMART" id="SM00388">
    <property type="entry name" value="HisKA"/>
    <property type="match status" value="1"/>
</dbReference>
<protein>
    <recommendedName>
        <fullName evidence="2">histidine kinase</fullName>
        <ecNumber evidence="2">2.7.13.3</ecNumber>
    </recommendedName>
</protein>
<dbReference type="CDD" id="cd00075">
    <property type="entry name" value="HATPase"/>
    <property type="match status" value="1"/>
</dbReference>
<dbReference type="EMBL" id="JACIER010000004">
    <property type="protein sequence ID" value="MBB4043484.1"/>
    <property type="molecule type" value="Genomic_DNA"/>
</dbReference>
<dbReference type="GO" id="GO:0003700">
    <property type="term" value="F:DNA-binding transcription factor activity"/>
    <property type="evidence" value="ECO:0007669"/>
    <property type="project" value="InterPro"/>
</dbReference>
<dbReference type="Pfam" id="PF02518">
    <property type="entry name" value="HATPase_c"/>
    <property type="match status" value="1"/>
</dbReference>
<dbReference type="SUPFAM" id="SSF52172">
    <property type="entry name" value="CheY-like"/>
    <property type="match status" value="1"/>
</dbReference>
<feature type="modified residue" description="4-aspartylphosphate" evidence="12">
    <location>
        <position position="1119"/>
    </location>
</feature>
<dbReference type="Proteomes" id="UP000560658">
    <property type="component" value="Unassembled WGS sequence"/>
</dbReference>
<dbReference type="PANTHER" id="PTHR43547:SF2">
    <property type="entry name" value="HYBRID SIGNAL TRANSDUCTION HISTIDINE KINASE C"/>
    <property type="match status" value="1"/>
</dbReference>
<accession>A0A840D1L9</accession>
<feature type="signal peptide" evidence="14">
    <location>
        <begin position="1"/>
        <end position="17"/>
    </location>
</feature>
<dbReference type="PROSITE" id="PS50109">
    <property type="entry name" value="HIS_KIN"/>
    <property type="match status" value="1"/>
</dbReference>
<keyword evidence="19" id="KW-1185">Reference proteome</keyword>
<evidence type="ECO:0000256" key="14">
    <source>
        <dbReference type="SAM" id="SignalP"/>
    </source>
</evidence>
<dbReference type="InterPro" id="IPR036097">
    <property type="entry name" value="HisK_dim/P_sf"/>
</dbReference>
<dbReference type="PRINTS" id="PR00344">
    <property type="entry name" value="BCTRLSENSOR"/>
</dbReference>
<feature type="domain" description="Response regulatory" evidence="17">
    <location>
        <begin position="1071"/>
        <end position="1186"/>
    </location>
</feature>
<dbReference type="Gene3D" id="2.60.40.10">
    <property type="entry name" value="Immunoglobulins"/>
    <property type="match status" value="1"/>
</dbReference>
<feature type="domain" description="Histidine kinase" evidence="16">
    <location>
        <begin position="811"/>
        <end position="1028"/>
    </location>
</feature>
<dbReference type="InterPro" id="IPR011110">
    <property type="entry name" value="Reg_prop"/>
</dbReference>
<dbReference type="Gene3D" id="1.10.287.130">
    <property type="match status" value="1"/>
</dbReference>
<dbReference type="FunFam" id="1.10.10.60:FF:000284">
    <property type="entry name" value="Two-component system sensor histidine kinase/response regulator"/>
    <property type="match status" value="1"/>
</dbReference>
<dbReference type="FunFam" id="2.60.40.10:FF:000791">
    <property type="entry name" value="Two-component system sensor histidine kinase/response regulator"/>
    <property type="match status" value="1"/>
</dbReference>
<evidence type="ECO:0000256" key="3">
    <source>
        <dbReference type="ARBA" id="ARBA00022553"/>
    </source>
</evidence>
<evidence type="ECO:0000313" key="19">
    <source>
        <dbReference type="Proteomes" id="UP000560658"/>
    </source>
</evidence>
<feature type="domain" description="HTH araC/xylS-type" evidence="15">
    <location>
        <begin position="1223"/>
        <end position="1322"/>
    </location>
</feature>
<dbReference type="SUPFAM" id="SSF55874">
    <property type="entry name" value="ATPase domain of HSP90 chaperone/DNA topoisomerase II/histidine kinase"/>
    <property type="match status" value="1"/>
</dbReference>
<dbReference type="FunFam" id="3.30.565.10:FF:000037">
    <property type="entry name" value="Hybrid sensor histidine kinase/response regulator"/>
    <property type="match status" value="1"/>
</dbReference>
<dbReference type="SMART" id="SM00342">
    <property type="entry name" value="HTH_ARAC"/>
    <property type="match status" value="1"/>
</dbReference>
<dbReference type="SUPFAM" id="SSF47384">
    <property type="entry name" value="Homodimeric domain of signal transducing histidine kinase"/>
    <property type="match status" value="1"/>
</dbReference>
<evidence type="ECO:0000256" key="9">
    <source>
        <dbReference type="ARBA" id="ARBA00023015"/>
    </source>
</evidence>
<comment type="catalytic activity">
    <reaction evidence="1">
        <text>ATP + protein L-histidine = ADP + protein N-phospho-L-histidine.</text>
        <dbReference type="EC" id="2.7.13.3"/>
    </reaction>
</comment>
<dbReference type="PANTHER" id="PTHR43547">
    <property type="entry name" value="TWO-COMPONENT HISTIDINE KINASE"/>
    <property type="match status" value="1"/>
</dbReference>
<evidence type="ECO:0000259" key="15">
    <source>
        <dbReference type="PROSITE" id="PS01124"/>
    </source>
</evidence>
<evidence type="ECO:0000259" key="16">
    <source>
        <dbReference type="PROSITE" id="PS50109"/>
    </source>
</evidence>
<dbReference type="InterPro" id="IPR011123">
    <property type="entry name" value="Y_Y_Y"/>
</dbReference>
<evidence type="ECO:0000256" key="12">
    <source>
        <dbReference type="PROSITE-ProRule" id="PRU00169"/>
    </source>
</evidence>
<dbReference type="SMART" id="SM00387">
    <property type="entry name" value="HATPase_c"/>
    <property type="match status" value="1"/>
</dbReference>
<dbReference type="InterPro" id="IPR011006">
    <property type="entry name" value="CheY-like_superfamily"/>
</dbReference>
<dbReference type="SUPFAM" id="SSF63829">
    <property type="entry name" value="Calcium-dependent phosphotriesterase"/>
    <property type="match status" value="1"/>
</dbReference>
<dbReference type="Pfam" id="PF00072">
    <property type="entry name" value="Response_reg"/>
    <property type="match status" value="1"/>
</dbReference>
<dbReference type="RefSeq" id="WP_044161800.1">
    <property type="nucleotide sequence ID" value="NZ_JACIER010000004.1"/>
</dbReference>
<keyword evidence="11" id="KW-0804">Transcription</keyword>
<keyword evidence="4" id="KW-0808">Transferase</keyword>
<evidence type="ECO:0000256" key="11">
    <source>
        <dbReference type="ARBA" id="ARBA00023163"/>
    </source>
</evidence>
<dbReference type="SUPFAM" id="SSF63825">
    <property type="entry name" value="YWTD domain"/>
    <property type="match status" value="1"/>
</dbReference>
<dbReference type="InterPro" id="IPR018060">
    <property type="entry name" value="HTH_AraC"/>
</dbReference>
<keyword evidence="6 18" id="KW-0418">Kinase</keyword>
<feature type="transmembrane region" description="Helical" evidence="13">
    <location>
        <begin position="768"/>
        <end position="790"/>
    </location>
</feature>
<proteinExistence type="predicted"/>
<dbReference type="InterPro" id="IPR003594">
    <property type="entry name" value="HATPase_dom"/>
</dbReference>
<dbReference type="Gene3D" id="1.10.10.60">
    <property type="entry name" value="Homeodomain-like"/>
    <property type="match status" value="1"/>
</dbReference>
<dbReference type="Gene3D" id="3.40.50.2300">
    <property type="match status" value="1"/>
</dbReference>
<dbReference type="InterPro" id="IPR009057">
    <property type="entry name" value="Homeodomain-like_sf"/>
</dbReference>
<dbReference type="PROSITE" id="PS50110">
    <property type="entry name" value="RESPONSE_REGULATORY"/>
    <property type="match status" value="1"/>
</dbReference>
<dbReference type="GO" id="GO:0043565">
    <property type="term" value="F:sequence-specific DNA binding"/>
    <property type="evidence" value="ECO:0007669"/>
    <property type="project" value="InterPro"/>
</dbReference>
<evidence type="ECO:0000313" key="18">
    <source>
        <dbReference type="EMBL" id="MBB4043484.1"/>
    </source>
</evidence>
<dbReference type="FunFam" id="2.130.10.10:FF:001710">
    <property type="entry name" value="Two-component system sensor histidine kinase/response regulator, hybrid (One-component system)"/>
    <property type="match status" value="1"/>
</dbReference>
<evidence type="ECO:0000256" key="13">
    <source>
        <dbReference type="SAM" id="Phobius"/>
    </source>
</evidence>
<dbReference type="EC" id="2.7.13.3" evidence="2"/>